<keyword evidence="1" id="KW-0238">DNA-binding</keyword>
<dbReference type="KEGG" id="aja:AJAP_00090"/>
<dbReference type="Gene3D" id="1.10.1660.10">
    <property type="match status" value="1"/>
</dbReference>
<organism evidence="3 4">
    <name type="scientific">Amycolatopsis japonica</name>
    <dbReference type="NCBI Taxonomy" id="208439"/>
    <lineage>
        <taxon>Bacteria</taxon>
        <taxon>Bacillati</taxon>
        <taxon>Actinomycetota</taxon>
        <taxon>Actinomycetes</taxon>
        <taxon>Pseudonocardiales</taxon>
        <taxon>Pseudonocardiaceae</taxon>
        <taxon>Amycolatopsis</taxon>
        <taxon>Amycolatopsis japonica group</taxon>
    </lineage>
</organism>
<dbReference type="Proteomes" id="UP000028492">
    <property type="component" value="Chromosome"/>
</dbReference>
<evidence type="ECO:0000313" key="4">
    <source>
        <dbReference type="Proteomes" id="UP000028492"/>
    </source>
</evidence>
<dbReference type="PROSITE" id="PS50937">
    <property type="entry name" value="HTH_MERR_2"/>
    <property type="match status" value="1"/>
</dbReference>
<dbReference type="PANTHER" id="PTHR30204">
    <property type="entry name" value="REDOX-CYCLING DRUG-SENSING TRANSCRIPTIONAL ACTIVATOR SOXR"/>
    <property type="match status" value="1"/>
</dbReference>
<reference evidence="3 4" key="1">
    <citation type="journal article" date="2014" name="J. Biotechnol.">
        <title>Complete genome sequence of the actinobacterium Amycolatopsis japonica MG417-CF17(T) (=DSM 44213T) producing (S,S)-N,N'-ethylenediaminedisuccinic acid.</title>
        <authorList>
            <person name="Stegmann E."/>
            <person name="Albersmeier A."/>
            <person name="Spohn M."/>
            <person name="Gert H."/>
            <person name="Weber T."/>
            <person name="Wohlleben W."/>
            <person name="Kalinowski J."/>
            <person name="Ruckert C."/>
        </authorList>
    </citation>
    <scope>NUCLEOTIDE SEQUENCE [LARGE SCALE GENOMIC DNA]</scope>
    <source>
        <strain evidence="4">MG417-CF17 (DSM 44213)</strain>
    </source>
</reference>
<evidence type="ECO:0000313" key="3">
    <source>
        <dbReference type="EMBL" id="AIG72957.1"/>
    </source>
</evidence>
<gene>
    <name evidence="3" type="ORF">AJAP_00090</name>
</gene>
<dbReference type="HOGENOM" id="CLU_060077_5_2_11"/>
<sequence length="132" mass="15485">MDSLTPVREAADHFGLAISTLHYWERRGLITAFRRSGQRYYDDDQLYRIALIKHWRRIGGLGLARITELLAEQHRWRDVVTGRLAEIERERARLDTAHDYLVELLTCRRDGNLEDCPWFRDRVDLPAHAAAS</sequence>
<dbReference type="PANTHER" id="PTHR30204:SF97">
    <property type="entry name" value="MERR FAMILY REGULATORY PROTEIN"/>
    <property type="match status" value="1"/>
</dbReference>
<evidence type="ECO:0000259" key="2">
    <source>
        <dbReference type="PROSITE" id="PS50937"/>
    </source>
</evidence>
<accession>A0A075UG49</accession>
<keyword evidence="4" id="KW-1185">Reference proteome</keyword>
<name>A0A075UG49_9PSEU</name>
<proteinExistence type="predicted"/>
<dbReference type="Pfam" id="PF13411">
    <property type="entry name" value="MerR_1"/>
    <property type="match status" value="1"/>
</dbReference>
<dbReference type="SMART" id="SM00422">
    <property type="entry name" value="HTH_MERR"/>
    <property type="match status" value="1"/>
</dbReference>
<dbReference type="InterPro" id="IPR009061">
    <property type="entry name" value="DNA-bd_dom_put_sf"/>
</dbReference>
<dbReference type="STRING" id="208439.AJAP_00090"/>
<feature type="domain" description="HTH merR-type" evidence="2">
    <location>
        <begin position="4"/>
        <end position="72"/>
    </location>
</feature>
<dbReference type="GO" id="GO:0003677">
    <property type="term" value="F:DNA binding"/>
    <property type="evidence" value="ECO:0007669"/>
    <property type="project" value="UniProtKB-KW"/>
</dbReference>
<dbReference type="eggNOG" id="COG0789">
    <property type="taxonomic scope" value="Bacteria"/>
</dbReference>
<dbReference type="RefSeq" id="WP_038507041.1">
    <property type="nucleotide sequence ID" value="NZ_CP008953.1"/>
</dbReference>
<evidence type="ECO:0000256" key="1">
    <source>
        <dbReference type="ARBA" id="ARBA00023125"/>
    </source>
</evidence>
<dbReference type="CDD" id="cd00592">
    <property type="entry name" value="HTH_MerR-like"/>
    <property type="match status" value="1"/>
</dbReference>
<dbReference type="InterPro" id="IPR000551">
    <property type="entry name" value="MerR-type_HTH_dom"/>
</dbReference>
<dbReference type="EMBL" id="CP008953">
    <property type="protein sequence ID" value="AIG72957.1"/>
    <property type="molecule type" value="Genomic_DNA"/>
</dbReference>
<dbReference type="InterPro" id="IPR047057">
    <property type="entry name" value="MerR_fam"/>
</dbReference>
<protein>
    <recommendedName>
        <fullName evidence="2">HTH merR-type domain-containing protein</fullName>
    </recommendedName>
</protein>
<dbReference type="GO" id="GO:0003700">
    <property type="term" value="F:DNA-binding transcription factor activity"/>
    <property type="evidence" value="ECO:0007669"/>
    <property type="project" value="InterPro"/>
</dbReference>
<dbReference type="SUPFAM" id="SSF46955">
    <property type="entry name" value="Putative DNA-binding domain"/>
    <property type="match status" value="1"/>
</dbReference>
<dbReference type="AlphaFoldDB" id="A0A075UG49"/>